<keyword evidence="2" id="KW-1185">Reference proteome</keyword>
<dbReference type="OrthoDB" id="5430844at2"/>
<sequence length="303" mass="33374">MSKFYYTAYGLRIGSEISLPLLKEIQTDTVDLTVKFGNISEIPPLAPTKIHRAGLDAQFAQSDGRLWLDWSPIACFMAANGNELIVDTNQTDVKILSLFILSEALGLILFQNGYLLLHGSAIQLNNKGVVFVGEPGAGKSTTVAAFAQKGVSIISDDMVCIRIDEMGKPSLIPAFPQIKIWEKSVEGLQLSKNDLNVLRTGSTKFSWHESVSFEEAAVPLEQIFILSPPKGENTEISQLDKSEGPVALLSYFPLPDLLLRGGQLKDHFEKSVTIAQTTPIFRMSRPADFAKLYAFVDYMKTTI</sequence>
<protein>
    <recommendedName>
        <fullName evidence="3">Hpr(Ser) kinase/phosphatase</fullName>
    </recommendedName>
</protein>
<evidence type="ECO:0008006" key="3">
    <source>
        <dbReference type="Google" id="ProtNLM"/>
    </source>
</evidence>
<dbReference type="AlphaFoldDB" id="A0A1I1KWW4"/>
<dbReference type="Proteomes" id="UP000198598">
    <property type="component" value="Unassembled WGS sequence"/>
</dbReference>
<organism evidence="1 2">
    <name type="scientific">Spirosoma endophyticum</name>
    <dbReference type="NCBI Taxonomy" id="662367"/>
    <lineage>
        <taxon>Bacteria</taxon>
        <taxon>Pseudomonadati</taxon>
        <taxon>Bacteroidota</taxon>
        <taxon>Cytophagia</taxon>
        <taxon>Cytophagales</taxon>
        <taxon>Cytophagaceae</taxon>
        <taxon>Spirosoma</taxon>
    </lineage>
</organism>
<reference evidence="1 2" key="1">
    <citation type="submission" date="2016-10" db="EMBL/GenBank/DDBJ databases">
        <authorList>
            <person name="de Groot N.N."/>
        </authorList>
    </citation>
    <scope>NUCLEOTIDE SEQUENCE [LARGE SCALE GENOMIC DNA]</scope>
    <source>
        <strain evidence="1 2">DSM 26130</strain>
    </source>
</reference>
<evidence type="ECO:0000313" key="2">
    <source>
        <dbReference type="Proteomes" id="UP000198598"/>
    </source>
</evidence>
<dbReference type="RefSeq" id="WP_093823695.1">
    <property type="nucleotide sequence ID" value="NZ_FOLQ01000002.1"/>
</dbReference>
<evidence type="ECO:0000313" key="1">
    <source>
        <dbReference type="EMBL" id="SFC61910.1"/>
    </source>
</evidence>
<dbReference type="SUPFAM" id="SSF53795">
    <property type="entry name" value="PEP carboxykinase-like"/>
    <property type="match status" value="1"/>
</dbReference>
<dbReference type="STRING" id="662367.SAMN05216167_1024"/>
<accession>A0A1I1KWW4</accession>
<name>A0A1I1KWW4_9BACT</name>
<dbReference type="EMBL" id="FOLQ01000002">
    <property type="protein sequence ID" value="SFC61910.1"/>
    <property type="molecule type" value="Genomic_DNA"/>
</dbReference>
<gene>
    <name evidence="1" type="ORF">SAMN05216167_1024</name>
</gene>
<dbReference type="InterPro" id="IPR027417">
    <property type="entry name" value="P-loop_NTPase"/>
</dbReference>
<dbReference type="Gene3D" id="3.40.50.300">
    <property type="entry name" value="P-loop containing nucleotide triphosphate hydrolases"/>
    <property type="match status" value="1"/>
</dbReference>
<proteinExistence type="predicted"/>